<evidence type="ECO:0000313" key="1">
    <source>
        <dbReference type="EMBL" id="TGZ75970.1"/>
    </source>
</evidence>
<name>A0A4S2MGL9_OPIFE</name>
<reference evidence="1 2" key="1">
    <citation type="journal article" date="2019" name="BMC Genomics">
        <title>New insights from Opisthorchis felineus genome: update on genomics of the epidemiologically important liver flukes.</title>
        <authorList>
            <person name="Ershov N.I."/>
            <person name="Mordvinov V.A."/>
            <person name="Prokhortchouk E.B."/>
            <person name="Pakharukova M.Y."/>
            <person name="Gunbin K.V."/>
            <person name="Ustyantsev K."/>
            <person name="Genaev M.A."/>
            <person name="Blinov A.G."/>
            <person name="Mazur A."/>
            <person name="Boulygina E."/>
            <person name="Tsygankova S."/>
            <person name="Khrameeva E."/>
            <person name="Chekanov N."/>
            <person name="Fan G."/>
            <person name="Xiao A."/>
            <person name="Zhang H."/>
            <person name="Xu X."/>
            <person name="Yang H."/>
            <person name="Solovyev V."/>
            <person name="Lee S.M."/>
            <person name="Liu X."/>
            <person name="Afonnikov D.A."/>
            <person name="Skryabin K.G."/>
        </authorList>
    </citation>
    <scope>NUCLEOTIDE SEQUENCE [LARGE SCALE GENOMIC DNA]</scope>
    <source>
        <strain evidence="1">AK-0245</strain>
        <tissue evidence="1">Whole organism</tissue>
    </source>
</reference>
<sequence>MLPQNEYKDVNGVVPPDSKDDVFGGSHPVNFRNRSGDPKRCYITLTQPIRHLTPQCTLSIVFADIPYTKQFSKRNFTVQWYSLLESDSLFLDEVPVTPWLKALQETAANRCQWRSCLQFFSRLSD</sequence>
<dbReference type="Proteomes" id="UP000308267">
    <property type="component" value="Unassembled WGS sequence"/>
</dbReference>
<organism evidence="1 2">
    <name type="scientific">Opisthorchis felineus</name>
    <dbReference type="NCBI Taxonomy" id="147828"/>
    <lineage>
        <taxon>Eukaryota</taxon>
        <taxon>Metazoa</taxon>
        <taxon>Spiralia</taxon>
        <taxon>Lophotrochozoa</taxon>
        <taxon>Platyhelminthes</taxon>
        <taxon>Trematoda</taxon>
        <taxon>Digenea</taxon>
        <taxon>Opisthorchiida</taxon>
        <taxon>Opisthorchiata</taxon>
        <taxon>Opisthorchiidae</taxon>
        <taxon>Opisthorchis</taxon>
    </lineage>
</organism>
<gene>
    <name evidence="1" type="ORF">CRM22_000085</name>
</gene>
<proteinExistence type="predicted"/>
<dbReference type="AlphaFoldDB" id="A0A4S2MGL9"/>
<protein>
    <submittedName>
        <fullName evidence="1">Uncharacterized protein</fullName>
    </submittedName>
</protein>
<comment type="caution">
    <text evidence="1">The sequence shown here is derived from an EMBL/GenBank/DDBJ whole genome shotgun (WGS) entry which is preliminary data.</text>
</comment>
<evidence type="ECO:0000313" key="2">
    <source>
        <dbReference type="Proteomes" id="UP000308267"/>
    </source>
</evidence>
<accession>A0A4S2MGL9</accession>
<dbReference type="EMBL" id="SJOL01000133">
    <property type="protein sequence ID" value="TGZ75970.1"/>
    <property type="molecule type" value="Genomic_DNA"/>
</dbReference>
<keyword evidence="2" id="KW-1185">Reference proteome</keyword>